<feature type="region of interest" description="Disordered" evidence="1">
    <location>
        <begin position="74"/>
        <end position="101"/>
    </location>
</feature>
<dbReference type="AlphaFoldDB" id="A0A1B8R7M8"/>
<evidence type="ECO:0000256" key="1">
    <source>
        <dbReference type="SAM" id="MobiDB-lite"/>
    </source>
</evidence>
<feature type="region of interest" description="Disordered" evidence="1">
    <location>
        <begin position="1"/>
        <end position="20"/>
    </location>
</feature>
<accession>A0A1B8R7M8</accession>
<proteinExistence type="predicted"/>
<reference evidence="2" key="1">
    <citation type="journal article" date="2015" name="BMC Genomics">
        <title>Transcriptome profiling of a Rhizobium leguminosarum bv. trifolii rosR mutant reveals the role of the transcriptional regulator RosR in motility, synthesis of cell-surface components, and other cellular processes.</title>
        <authorList>
            <person name="Rachwal K."/>
            <person name="Matczynska E."/>
            <person name="Janczarek M."/>
        </authorList>
    </citation>
    <scope>NUCLEOTIDE SEQUENCE</scope>
    <source>
        <strain evidence="2">Rt24.2</strain>
    </source>
</reference>
<feature type="compositionally biased region" description="Low complexity" evidence="1">
    <location>
        <begin position="74"/>
        <end position="87"/>
    </location>
</feature>
<organism evidence="2">
    <name type="scientific">Rhizobium leguminosarum bv. trifolii</name>
    <dbReference type="NCBI Taxonomy" id="386"/>
    <lineage>
        <taxon>Bacteria</taxon>
        <taxon>Pseudomonadati</taxon>
        <taxon>Pseudomonadota</taxon>
        <taxon>Alphaproteobacteria</taxon>
        <taxon>Hyphomicrobiales</taxon>
        <taxon>Rhizobiaceae</taxon>
        <taxon>Rhizobium/Agrobacterium group</taxon>
        <taxon>Rhizobium</taxon>
    </lineage>
</organism>
<evidence type="ECO:0000313" key="2">
    <source>
        <dbReference type="EMBL" id="AOO92309.1"/>
    </source>
</evidence>
<reference evidence="2" key="2">
    <citation type="journal article" date="2016" name="Front. Microbiol.">
        <title>The Regulatory Protein RosR Affects Rhizobium leguminosarum bv. trifolii Protein Profiles, Cell Surface Properties, and Symbiosis with Clover.</title>
        <authorList>
            <person name="Rachwal K."/>
            <person name="Boguszewska A."/>
            <person name="Kopcinska J."/>
            <person name="Karas M."/>
            <person name="Tchorzewski M."/>
            <person name="Janczarek M."/>
        </authorList>
    </citation>
    <scope>NUCLEOTIDE SEQUENCE</scope>
    <source>
        <strain evidence="2">Rt24.2</strain>
    </source>
</reference>
<sequence>MDGFFAGLGCGGQGTGAENKQVEADRAPSMEVFMRLMIICILGAVVFAAPCIYDVSSQEPSPLAGLVTAASAASPSGGAEAAPADPGVDNSSSDLTKGERP</sequence>
<protein>
    <submittedName>
        <fullName evidence="2">Uncharacterized protein</fullName>
    </submittedName>
</protein>
<feature type="compositionally biased region" description="Gly residues" evidence="1">
    <location>
        <begin position="1"/>
        <end position="15"/>
    </location>
</feature>
<name>A0A1B8R7M8_RHILT</name>
<dbReference type="EMBL" id="KX489945">
    <property type="protein sequence ID" value="AOO92309.1"/>
    <property type="molecule type" value="Genomic_DNA"/>
</dbReference>